<keyword evidence="1" id="KW-0472">Membrane</keyword>
<feature type="transmembrane region" description="Helical" evidence="1">
    <location>
        <begin position="54"/>
        <end position="73"/>
    </location>
</feature>
<feature type="transmembrane region" description="Helical" evidence="1">
    <location>
        <begin position="29"/>
        <end position="48"/>
    </location>
</feature>
<comment type="caution">
    <text evidence="3">The sequence shown here is derived from an EMBL/GenBank/DDBJ whole genome shotgun (WGS) entry which is preliminary data.</text>
</comment>
<dbReference type="InterPro" id="IPR007696">
    <property type="entry name" value="DNA_mismatch_repair_MutS_core"/>
</dbReference>
<accession>A0A5J4RAA8</accession>
<gene>
    <name evidence="3" type="ORF">EZS27_021570</name>
</gene>
<dbReference type="EMBL" id="SNRY01001615">
    <property type="protein sequence ID" value="KAA6329643.1"/>
    <property type="molecule type" value="Genomic_DNA"/>
</dbReference>
<dbReference type="Pfam" id="PF05192">
    <property type="entry name" value="MutS_III"/>
    <property type="match status" value="1"/>
</dbReference>
<evidence type="ECO:0000256" key="1">
    <source>
        <dbReference type="SAM" id="Phobius"/>
    </source>
</evidence>
<dbReference type="GO" id="GO:0030983">
    <property type="term" value="F:mismatched DNA binding"/>
    <property type="evidence" value="ECO:0007669"/>
    <property type="project" value="InterPro"/>
</dbReference>
<dbReference type="GO" id="GO:0006298">
    <property type="term" value="P:mismatch repair"/>
    <property type="evidence" value="ECO:0007669"/>
    <property type="project" value="InterPro"/>
</dbReference>
<sequence>MKTLDEVISLYHQIINETQQELNNVSHRIYRVGTMRLIVFAAGITGIICFRNESYVFIAGIAACTFIPFLALVKRHNRLFHRKEFLEKKTEINEWELKAIGYDTSAFDGGEEFINPAHPYSYDLDLFGSHSLFQYINRTSTLTGKICLANWFNTPLNKQDDIENRQEAVRELAPELTVRQDFRITGLLYKGKVTDEREITNWATSPVFFRRNSVYRVLPTLITAINALLIAWAAIGMVSFNVPGMALVTFVLFGFFFTKRITKIQTLYGKKLQILTTYANLICIIEGMKPQSELLKQIKALLVGDEKQTASKAINRLSALMNALDQRNNIFVALILNGLFFREL</sequence>
<dbReference type="AlphaFoldDB" id="A0A5J4RAA8"/>
<proteinExistence type="predicted"/>
<evidence type="ECO:0000313" key="3">
    <source>
        <dbReference type="EMBL" id="KAA6329643.1"/>
    </source>
</evidence>
<feature type="transmembrane region" description="Helical" evidence="1">
    <location>
        <begin position="214"/>
        <end position="234"/>
    </location>
</feature>
<reference evidence="3" key="1">
    <citation type="submission" date="2019-03" db="EMBL/GenBank/DDBJ databases">
        <title>Single cell metagenomics reveals metabolic interactions within the superorganism composed of flagellate Streblomastix strix and complex community of Bacteroidetes bacteria on its surface.</title>
        <authorList>
            <person name="Treitli S.C."/>
            <person name="Kolisko M."/>
            <person name="Husnik F."/>
            <person name="Keeling P."/>
            <person name="Hampl V."/>
        </authorList>
    </citation>
    <scope>NUCLEOTIDE SEQUENCE</scope>
    <source>
        <strain evidence="3">STM</strain>
    </source>
</reference>
<feature type="domain" description="DNA mismatch repair protein MutS core" evidence="2">
    <location>
        <begin position="129"/>
        <end position="183"/>
    </location>
</feature>
<name>A0A5J4RAA8_9ZZZZ</name>
<feature type="transmembrane region" description="Helical" evidence="1">
    <location>
        <begin position="240"/>
        <end position="258"/>
    </location>
</feature>
<organism evidence="3">
    <name type="scientific">termite gut metagenome</name>
    <dbReference type="NCBI Taxonomy" id="433724"/>
    <lineage>
        <taxon>unclassified sequences</taxon>
        <taxon>metagenomes</taxon>
        <taxon>organismal metagenomes</taxon>
    </lineage>
</organism>
<dbReference type="InterPro" id="IPR036187">
    <property type="entry name" value="DNA_mismatch_repair_MutS_sf"/>
</dbReference>
<dbReference type="Gene3D" id="1.10.1420.10">
    <property type="match status" value="1"/>
</dbReference>
<keyword evidence="1" id="KW-0812">Transmembrane</keyword>
<dbReference type="SUPFAM" id="SSF48334">
    <property type="entry name" value="DNA repair protein MutS, domain III"/>
    <property type="match status" value="1"/>
</dbReference>
<feature type="non-terminal residue" evidence="3">
    <location>
        <position position="344"/>
    </location>
</feature>
<protein>
    <submittedName>
        <fullName evidence="3">DNA mismatch repair protein MutS</fullName>
    </submittedName>
</protein>
<evidence type="ECO:0000259" key="2">
    <source>
        <dbReference type="Pfam" id="PF05192"/>
    </source>
</evidence>
<dbReference type="GO" id="GO:0005524">
    <property type="term" value="F:ATP binding"/>
    <property type="evidence" value="ECO:0007669"/>
    <property type="project" value="InterPro"/>
</dbReference>
<keyword evidence="1" id="KW-1133">Transmembrane helix</keyword>